<organism evidence="2">
    <name type="scientific">Colletotrichum graminicola (strain M1.001 / M2 / FGSC 10212)</name>
    <name type="common">Maize anthracnose fungus</name>
    <name type="synonym">Glomerella graminicola</name>
    <dbReference type="NCBI Taxonomy" id="645133"/>
    <lineage>
        <taxon>Eukaryota</taxon>
        <taxon>Fungi</taxon>
        <taxon>Dikarya</taxon>
        <taxon>Ascomycota</taxon>
        <taxon>Pezizomycotina</taxon>
        <taxon>Sordariomycetes</taxon>
        <taxon>Hypocreomycetidae</taxon>
        <taxon>Glomerellales</taxon>
        <taxon>Glomerellaceae</taxon>
        <taxon>Colletotrichum</taxon>
        <taxon>Colletotrichum graminicola species complex</taxon>
    </lineage>
</organism>
<accession>E3Q981</accession>
<evidence type="ECO:0000313" key="2">
    <source>
        <dbReference type="Proteomes" id="UP000008782"/>
    </source>
</evidence>
<protein>
    <submittedName>
        <fullName evidence="1">Uncharacterized protein</fullName>
    </submittedName>
</protein>
<dbReference type="GeneID" id="24407120"/>
<proteinExistence type="predicted"/>
<dbReference type="AlphaFoldDB" id="E3Q981"/>
<evidence type="ECO:0000313" key="1">
    <source>
        <dbReference type="EMBL" id="EFQ27260.1"/>
    </source>
</evidence>
<name>E3Q981_COLGM</name>
<dbReference type="RefSeq" id="XP_008091280.1">
    <property type="nucleotide sequence ID" value="XM_008093089.1"/>
</dbReference>
<dbReference type="Proteomes" id="UP000008782">
    <property type="component" value="Unassembled WGS sequence"/>
</dbReference>
<reference evidence="2" key="1">
    <citation type="journal article" date="2012" name="Nat. Genet.">
        <title>Lifestyle transitions in plant pathogenic Colletotrichum fungi deciphered by genome and transcriptome analyses.</title>
        <authorList>
            <person name="O'Connell R.J."/>
            <person name="Thon M.R."/>
            <person name="Hacquard S."/>
            <person name="Amyotte S.G."/>
            <person name="Kleemann J."/>
            <person name="Torres M.F."/>
            <person name="Damm U."/>
            <person name="Buiate E.A."/>
            <person name="Epstein L."/>
            <person name="Alkan N."/>
            <person name="Altmueller J."/>
            <person name="Alvarado-Balderrama L."/>
            <person name="Bauser C.A."/>
            <person name="Becker C."/>
            <person name="Birren B.W."/>
            <person name="Chen Z."/>
            <person name="Choi J."/>
            <person name="Crouch J.A."/>
            <person name="Duvick J.P."/>
            <person name="Farman M.A."/>
            <person name="Gan P."/>
            <person name="Heiman D."/>
            <person name="Henrissat B."/>
            <person name="Howard R.J."/>
            <person name="Kabbage M."/>
            <person name="Koch C."/>
            <person name="Kracher B."/>
            <person name="Kubo Y."/>
            <person name="Law A.D."/>
            <person name="Lebrun M.-H."/>
            <person name="Lee Y.-H."/>
            <person name="Miyara I."/>
            <person name="Moore N."/>
            <person name="Neumann U."/>
            <person name="Nordstroem K."/>
            <person name="Panaccione D.G."/>
            <person name="Panstruga R."/>
            <person name="Place M."/>
            <person name="Proctor R.H."/>
            <person name="Prusky D."/>
            <person name="Rech G."/>
            <person name="Reinhardt R."/>
            <person name="Rollins J.A."/>
            <person name="Rounsley S."/>
            <person name="Schardl C.L."/>
            <person name="Schwartz D.C."/>
            <person name="Shenoy N."/>
            <person name="Shirasu K."/>
            <person name="Sikhakolli U.R."/>
            <person name="Stueber K."/>
            <person name="Sukno S.A."/>
            <person name="Sweigard J.A."/>
            <person name="Takano Y."/>
            <person name="Takahara H."/>
            <person name="Trail F."/>
            <person name="van der Does H.C."/>
            <person name="Voll L.M."/>
            <person name="Will I."/>
            <person name="Young S."/>
            <person name="Zeng Q."/>
            <person name="Zhang J."/>
            <person name="Zhou S."/>
            <person name="Dickman M.B."/>
            <person name="Schulze-Lefert P."/>
            <person name="Ver Loren van Themaat E."/>
            <person name="Ma L.-J."/>
            <person name="Vaillancourt L.J."/>
        </authorList>
    </citation>
    <scope>NUCLEOTIDE SEQUENCE [LARGE SCALE GENOMIC DNA]</scope>
    <source>
        <strain evidence="2">M1.001 / M2 / FGSC 10212</strain>
    </source>
</reference>
<dbReference type="HOGENOM" id="CLU_2084689_0_0_1"/>
<keyword evidence="2" id="KW-1185">Reference proteome</keyword>
<gene>
    <name evidence="1" type="ORF">GLRG_01755</name>
</gene>
<dbReference type="EMBL" id="GG697337">
    <property type="protein sequence ID" value="EFQ27260.1"/>
    <property type="molecule type" value="Genomic_DNA"/>
</dbReference>
<sequence length="117" mass="13097">MELWLPIKAGRIRLTKMTYKRPLPGALEATYRAAMSLSAPGTGLWREAMPLRLQSGVITVADSQNLDQFAFGFGLPRPTPHRRWSQASTAFVASGRYVEIFALARLWTIELASFVML</sequence>
<dbReference type="VEuPathDB" id="FungiDB:GLRG_01755"/>